<protein>
    <submittedName>
        <fullName evidence="1">Uncharacterized protein</fullName>
    </submittedName>
</protein>
<proteinExistence type="predicted"/>
<comment type="caution">
    <text evidence="1">The sequence shown here is derived from an EMBL/GenBank/DDBJ whole genome shotgun (WGS) entry which is preliminary data.</text>
</comment>
<accession>A0AAV7TKQ1</accession>
<sequence>MSVAVCTANGILRLKEPKWIVWAYSCWRDGGGFLIASLSLTFGVVDLCGCLNFGGFRAVGHNDRGGIPRPRMCVGCLLHGGCLCLYKFVLALDCEEQAAV</sequence>
<organism evidence="1 2">
    <name type="scientific">Pleurodeles waltl</name>
    <name type="common">Iberian ribbed newt</name>
    <dbReference type="NCBI Taxonomy" id="8319"/>
    <lineage>
        <taxon>Eukaryota</taxon>
        <taxon>Metazoa</taxon>
        <taxon>Chordata</taxon>
        <taxon>Craniata</taxon>
        <taxon>Vertebrata</taxon>
        <taxon>Euteleostomi</taxon>
        <taxon>Amphibia</taxon>
        <taxon>Batrachia</taxon>
        <taxon>Caudata</taxon>
        <taxon>Salamandroidea</taxon>
        <taxon>Salamandridae</taxon>
        <taxon>Pleurodelinae</taxon>
        <taxon>Pleurodeles</taxon>
    </lineage>
</organism>
<evidence type="ECO:0000313" key="2">
    <source>
        <dbReference type="Proteomes" id="UP001066276"/>
    </source>
</evidence>
<dbReference type="Proteomes" id="UP001066276">
    <property type="component" value="Chromosome 3_2"/>
</dbReference>
<reference evidence="1" key="1">
    <citation type="journal article" date="2022" name="bioRxiv">
        <title>Sequencing and chromosome-scale assembly of the giantPleurodeles waltlgenome.</title>
        <authorList>
            <person name="Brown T."/>
            <person name="Elewa A."/>
            <person name="Iarovenko S."/>
            <person name="Subramanian E."/>
            <person name="Araus A.J."/>
            <person name="Petzold A."/>
            <person name="Susuki M."/>
            <person name="Suzuki K.-i.T."/>
            <person name="Hayashi T."/>
            <person name="Toyoda A."/>
            <person name="Oliveira C."/>
            <person name="Osipova E."/>
            <person name="Leigh N.D."/>
            <person name="Simon A."/>
            <person name="Yun M.H."/>
        </authorList>
    </citation>
    <scope>NUCLEOTIDE SEQUENCE</scope>
    <source>
        <strain evidence="1">20211129_DDA</strain>
        <tissue evidence="1">Liver</tissue>
    </source>
</reference>
<dbReference type="EMBL" id="JANPWB010000006">
    <property type="protein sequence ID" value="KAJ1176357.1"/>
    <property type="molecule type" value="Genomic_DNA"/>
</dbReference>
<keyword evidence="2" id="KW-1185">Reference proteome</keyword>
<evidence type="ECO:0000313" key="1">
    <source>
        <dbReference type="EMBL" id="KAJ1176357.1"/>
    </source>
</evidence>
<gene>
    <name evidence="1" type="ORF">NDU88_001639</name>
</gene>
<dbReference type="AlphaFoldDB" id="A0AAV7TKQ1"/>
<name>A0AAV7TKQ1_PLEWA</name>